<dbReference type="SUPFAM" id="SSF52540">
    <property type="entry name" value="P-loop containing nucleoside triphosphate hydrolases"/>
    <property type="match status" value="1"/>
</dbReference>
<dbReference type="InterPro" id="IPR045055">
    <property type="entry name" value="DNA2/NAM7-like"/>
</dbReference>
<dbReference type="AlphaFoldDB" id="A0AAD5VS00"/>
<comment type="caution">
    <text evidence="2">The sequence shown here is derived from an EMBL/GenBank/DDBJ whole genome shotgun (WGS) entry which is preliminary data.</text>
</comment>
<dbReference type="GO" id="GO:0005829">
    <property type="term" value="C:cytosol"/>
    <property type="evidence" value="ECO:0007669"/>
    <property type="project" value="TreeGrafter"/>
</dbReference>
<feature type="domain" description="DNA2/NAM7 helicase-like C-terminal" evidence="1">
    <location>
        <begin position="160"/>
        <end position="387"/>
    </location>
</feature>
<protein>
    <recommendedName>
        <fullName evidence="1">DNA2/NAM7 helicase-like C-terminal domain-containing protein</fullName>
    </recommendedName>
</protein>
<sequence length="460" mass="51716">MLRLNDQGRTFNQVPSKLLQYCYIDASAENKFSIPPFKELMKYRVVACSCIDANILADAQCTNRALMRLENEVITSIHPHSTAAEAKPHWTHLLIDEAAQGSEPELCIPISIVATETTTPITPDTGPKVPLSQPQLVLCGDRFQLGPIVSSPEARKAELDTSLLQRLFERPLYSDEQSTTPYYRPCTHLCKNYRSHPAILMPPSALFYNDSLVPFAKNGRVVWERLRSKRKCRSGEKEGNGAVVVEKEDRWMECSVGKCRKGDVGGGKGTISEIQIVMTIVKELMDEANSCEPPLKARNIGIISPFRAQVWKLREMLREENLRDVDVGTVEDWQGRENRVIIVSCVRSSQRFLEEDFQKGLGLFREPKRMNVAITRAKELLVIIGNPHLLKQDAYWKPFLQFALRNNLYEGPNLDLEVDGNYISKLEAALFHTEGVDGIADPEKIGVLVAGIVAGEVLRE</sequence>
<organism evidence="2 3">
    <name type="scientific">Leucocoprinus birnbaumii</name>
    <dbReference type="NCBI Taxonomy" id="56174"/>
    <lineage>
        <taxon>Eukaryota</taxon>
        <taxon>Fungi</taxon>
        <taxon>Dikarya</taxon>
        <taxon>Basidiomycota</taxon>
        <taxon>Agaricomycotina</taxon>
        <taxon>Agaricomycetes</taxon>
        <taxon>Agaricomycetidae</taxon>
        <taxon>Agaricales</taxon>
        <taxon>Agaricineae</taxon>
        <taxon>Agaricaceae</taxon>
        <taxon>Leucocoprinus</taxon>
    </lineage>
</organism>
<accession>A0AAD5VS00</accession>
<dbReference type="Proteomes" id="UP001213000">
    <property type="component" value="Unassembled WGS sequence"/>
</dbReference>
<evidence type="ECO:0000313" key="3">
    <source>
        <dbReference type="Proteomes" id="UP001213000"/>
    </source>
</evidence>
<proteinExistence type="predicted"/>
<dbReference type="PANTHER" id="PTHR10887">
    <property type="entry name" value="DNA2/NAM7 HELICASE FAMILY"/>
    <property type="match status" value="1"/>
</dbReference>
<evidence type="ECO:0000313" key="2">
    <source>
        <dbReference type="EMBL" id="KAJ3568151.1"/>
    </source>
</evidence>
<keyword evidence="3" id="KW-1185">Reference proteome</keyword>
<evidence type="ECO:0000259" key="1">
    <source>
        <dbReference type="Pfam" id="PF13087"/>
    </source>
</evidence>
<reference evidence="2" key="1">
    <citation type="submission" date="2022-07" db="EMBL/GenBank/DDBJ databases">
        <title>Genome Sequence of Leucocoprinus birnbaumii.</title>
        <authorList>
            <person name="Buettner E."/>
        </authorList>
    </citation>
    <scope>NUCLEOTIDE SEQUENCE</scope>
    <source>
        <strain evidence="2">VT141</strain>
    </source>
</reference>
<gene>
    <name evidence="2" type="ORF">NP233_g5899</name>
</gene>
<dbReference type="GO" id="GO:0035194">
    <property type="term" value="P:regulatory ncRNA-mediated post-transcriptional gene silencing"/>
    <property type="evidence" value="ECO:0007669"/>
    <property type="project" value="TreeGrafter"/>
</dbReference>
<dbReference type="InterPro" id="IPR047187">
    <property type="entry name" value="SF1_C_Upf1"/>
</dbReference>
<name>A0AAD5VS00_9AGAR</name>
<dbReference type="Pfam" id="PF13087">
    <property type="entry name" value="AAA_12"/>
    <property type="match status" value="1"/>
</dbReference>
<dbReference type="Gene3D" id="3.40.50.300">
    <property type="entry name" value="P-loop containing nucleotide triphosphate hydrolases"/>
    <property type="match status" value="2"/>
</dbReference>
<dbReference type="EMBL" id="JANIEX010000364">
    <property type="protein sequence ID" value="KAJ3568151.1"/>
    <property type="molecule type" value="Genomic_DNA"/>
</dbReference>
<dbReference type="CDD" id="cd18808">
    <property type="entry name" value="SF1_C_Upf1"/>
    <property type="match status" value="1"/>
</dbReference>
<dbReference type="PANTHER" id="PTHR10887:SF322">
    <property type="entry name" value="HELICASE MOV-10"/>
    <property type="match status" value="1"/>
</dbReference>
<dbReference type="InterPro" id="IPR027417">
    <property type="entry name" value="P-loop_NTPase"/>
</dbReference>
<dbReference type="InterPro" id="IPR041679">
    <property type="entry name" value="DNA2/NAM7-like_C"/>
</dbReference>